<dbReference type="InterPro" id="IPR019079">
    <property type="entry name" value="Capsule_synth_CapA"/>
</dbReference>
<dbReference type="Pfam" id="PF09587">
    <property type="entry name" value="PGA_cap"/>
    <property type="match status" value="1"/>
</dbReference>
<comment type="similarity">
    <text evidence="1">Belongs to the CapA family.</text>
</comment>
<dbReference type="InterPro" id="IPR052169">
    <property type="entry name" value="CW_Biosynth-Accessory"/>
</dbReference>
<dbReference type="OrthoDB" id="9810906at2"/>
<dbReference type="Gene3D" id="3.60.21.10">
    <property type="match status" value="1"/>
</dbReference>
<dbReference type="AlphaFoldDB" id="A0A328VGU9"/>
<reference evidence="3 4" key="1">
    <citation type="submission" date="2016-08" db="EMBL/GenBank/DDBJ databases">
        <title>Analysis of Carbohydrate Active Enzymes in Thermogemmatispora T81 Reveals Carbohydrate Degradation Ability.</title>
        <authorList>
            <person name="Tomazini A."/>
            <person name="Lal S."/>
            <person name="Stott M."/>
            <person name="Henrissat B."/>
            <person name="Polikarpov I."/>
            <person name="Sparling R."/>
            <person name="Levin D.B."/>
        </authorList>
    </citation>
    <scope>NUCLEOTIDE SEQUENCE [LARGE SCALE GENOMIC DNA]</scope>
    <source>
        <strain evidence="3 4">T81</strain>
    </source>
</reference>
<sequence length="338" mass="37504">MATSSNDARPFRLLFLGDVMLGRLMNQVLQQVEATYPWGDTLPLLLQADACICNLECVLADTGSPWSLTPKVFHFRSDTRNVAALQEAHIKAVSLANNHTLDFGYEALLQMLAVLRRAGIHFAGAGSNSAEARQPALWETAGRKLGLLALTDNEPAWEAGPERPGIWYMTMTMSDPRAAELRAALKTVRAQVDWLIVSLHWGGNWGYTPPAEHRAFAHALIEAGADIVYGHSPHVVRGVEIYRGRPVLYSCGDFVDDYAVDPRERNDLGFIFSIEIVGSQLARLRLYPTVIRAFQARRAHGSDREELVATMLHLCSLLGTAARWSEREACLEIEVVRT</sequence>
<dbReference type="InterPro" id="IPR029052">
    <property type="entry name" value="Metallo-depent_PP-like"/>
</dbReference>
<evidence type="ECO:0000256" key="1">
    <source>
        <dbReference type="ARBA" id="ARBA00005662"/>
    </source>
</evidence>
<protein>
    <submittedName>
        <fullName evidence="3">Capsular biosynthesis protein</fullName>
    </submittedName>
</protein>
<feature type="domain" description="Capsule synthesis protein CapA" evidence="2">
    <location>
        <begin position="12"/>
        <end position="258"/>
    </location>
</feature>
<dbReference type="CDD" id="cd07381">
    <property type="entry name" value="MPP_CapA"/>
    <property type="match status" value="1"/>
</dbReference>
<dbReference type="EMBL" id="MCIF01000002">
    <property type="protein sequence ID" value="RAQ94970.1"/>
    <property type="molecule type" value="Genomic_DNA"/>
</dbReference>
<gene>
    <name evidence="3" type="ORF">A4R35_05440</name>
</gene>
<dbReference type="SMART" id="SM00854">
    <property type="entry name" value="PGA_cap"/>
    <property type="match status" value="1"/>
</dbReference>
<dbReference type="RefSeq" id="WP_112427312.1">
    <property type="nucleotide sequence ID" value="NZ_MCIF01000002.1"/>
</dbReference>
<name>A0A328VGU9_9CHLR</name>
<dbReference type="Proteomes" id="UP000248706">
    <property type="component" value="Unassembled WGS sequence"/>
</dbReference>
<dbReference type="SUPFAM" id="SSF56300">
    <property type="entry name" value="Metallo-dependent phosphatases"/>
    <property type="match status" value="1"/>
</dbReference>
<evidence type="ECO:0000259" key="2">
    <source>
        <dbReference type="SMART" id="SM00854"/>
    </source>
</evidence>
<keyword evidence="4" id="KW-1185">Reference proteome</keyword>
<evidence type="ECO:0000313" key="4">
    <source>
        <dbReference type="Proteomes" id="UP000248706"/>
    </source>
</evidence>
<proteinExistence type="inferred from homology"/>
<organism evidence="3 4">
    <name type="scientific">Thermogemmatispora tikiterensis</name>
    <dbReference type="NCBI Taxonomy" id="1825093"/>
    <lineage>
        <taxon>Bacteria</taxon>
        <taxon>Bacillati</taxon>
        <taxon>Chloroflexota</taxon>
        <taxon>Ktedonobacteria</taxon>
        <taxon>Thermogemmatisporales</taxon>
        <taxon>Thermogemmatisporaceae</taxon>
        <taxon>Thermogemmatispora</taxon>
    </lineage>
</organism>
<evidence type="ECO:0000313" key="3">
    <source>
        <dbReference type="EMBL" id="RAQ94970.1"/>
    </source>
</evidence>
<dbReference type="PANTHER" id="PTHR33393:SF11">
    <property type="entry name" value="POLYGLUTAMINE SYNTHESIS ACCESSORY PROTEIN RV0574C-RELATED"/>
    <property type="match status" value="1"/>
</dbReference>
<accession>A0A328VGU9</accession>
<comment type="caution">
    <text evidence="3">The sequence shown here is derived from an EMBL/GenBank/DDBJ whole genome shotgun (WGS) entry which is preliminary data.</text>
</comment>
<dbReference type="PANTHER" id="PTHR33393">
    <property type="entry name" value="POLYGLUTAMINE SYNTHESIS ACCESSORY PROTEIN RV0574C-RELATED"/>
    <property type="match status" value="1"/>
</dbReference>